<dbReference type="GO" id="GO:0016491">
    <property type="term" value="F:oxidoreductase activity"/>
    <property type="evidence" value="ECO:0007669"/>
    <property type="project" value="UniProtKB-KW"/>
</dbReference>
<evidence type="ECO:0000256" key="1">
    <source>
        <dbReference type="ARBA" id="ARBA00023002"/>
    </source>
</evidence>
<accession>A0A4V3UZ47</accession>
<organism evidence="3 4">
    <name type="scientific">Thalassobius vesicularis</name>
    <dbReference type="NCBI Taxonomy" id="1294297"/>
    <lineage>
        <taxon>Bacteria</taxon>
        <taxon>Pseudomonadati</taxon>
        <taxon>Pseudomonadota</taxon>
        <taxon>Alphaproteobacteria</taxon>
        <taxon>Rhodobacterales</taxon>
        <taxon>Roseobacteraceae</taxon>
        <taxon>Thalassovita</taxon>
    </lineage>
</organism>
<dbReference type="Pfam" id="PF01266">
    <property type="entry name" value="DAO"/>
    <property type="match status" value="1"/>
</dbReference>
<feature type="domain" description="FAD dependent oxidoreductase" evidence="2">
    <location>
        <begin position="25"/>
        <end position="373"/>
    </location>
</feature>
<dbReference type="Gene3D" id="3.50.50.60">
    <property type="entry name" value="FAD/NAD(P)-binding domain"/>
    <property type="match status" value="1"/>
</dbReference>
<dbReference type="RefSeq" id="WP_136338718.1">
    <property type="nucleotide sequence ID" value="NZ_SSMD01000003.1"/>
</dbReference>
<proteinExistence type="predicted"/>
<dbReference type="SUPFAM" id="SSF51905">
    <property type="entry name" value="FAD/NAD(P)-binding domain"/>
    <property type="match status" value="1"/>
</dbReference>
<dbReference type="PANTHER" id="PTHR13847">
    <property type="entry name" value="SARCOSINE DEHYDROGENASE-RELATED"/>
    <property type="match status" value="1"/>
</dbReference>
<name>A0A4V3UZ47_9RHOB</name>
<sequence>MRNLWADTCAETFVGAPLTGDVTADLVIVGGGFSGCSAALEAAKQGARVVLLEAETIGHGGSGRNVGLVNAGLWLPPDQVMQELGQGAGIRLNNALAVGPDHVYRLIEQHDIQCEPVRNGTLHCAHSAAGLKDLQNRYDQQAARKAPVKLLDMNSAKQATGSKSFFGALKDHRAGTIQPLAYAKGLARAAADQGASIHESTQVRSVRHDGDWVVQTETGTVRATALFVATNAYHKDFNGLQRATLTPVHYFQLATAPLPDTLRADILPNKEGCWDTGLVMTSFRMDQAGRLILGAMGLPDRLGIHESWARRALGRLFPKLSGQPFQQFWSGRIGMTTDHIPKIQRLGQNALAVYGYSGRGISPGTVFGAACAQTLLSGDETHLPIAPVDSHSEPLSTLKGLYYETGARLIHALWHRI</sequence>
<evidence type="ECO:0000313" key="3">
    <source>
        <dbReference type="EMBL" id="THD74862.1"/>
    </source>
</evidence>
<dbReference type="PANTHER" id="PTHR13847:SF275">
    <property type="entry name" value="GAMMA-GLUTAMYLPUTRESCINE OXIDOREDUCTASE"/>
    <property type="match status" value="1"/>
</dbReference>
<comment type="caution">
    <text evidence="3">The sequence shown here is derived from an EMBL/GenBank/DDBJ whole genome shotgun (WGS) entry which is preliminary data.</text>
</comment>
<dbReference type="InterPro" id="IPR036188">
    <property type="entry name" value="FAD/NAD-bd_sf"/>
</dbReference>
<gene>
    <name evidence="3" type="ORF">E7681_07850</name>
</gene>
<keyword evidence="1" id="KW-0560">Oxidoreductase</keyword>
<keyword evidence="4" id="KW-1185">Reference proteome</keyword>
<dbReference type="AlphaFoldDB" id="A0A4V3UZ47"/>
<evidence type="ECO:0000313" key="4">
    <source>
        <dbReference type="Proteomes" id="UP000306113"/>
    </source>
</evidence>
<dbReference type="Proteomes" id="UP000306113">
    <property type="component" value="Unassembled WGS sequence"/>
</dbReference>
<reference evidence="3 4" key="1">
    <citation type="submission" date="2019-04" db="EMBL/GenBank/DDBJ databases">
        <title>Draft genome sequence of Youngimonas vesicularis.</title>
        <authorList>
            <person name="Hameed A."/>
        </authorList>
    </citation>
    <scope>NUCLEOTIDE SEQUENCE [LARGE SCALE GENOMIC DNA]</scope>
    <source>
        <strain evidence="3 4">CC-AMW-E</strain>
    </source>
</reference>
<dbReference type="EMBL" id="SSMD01000003">
    <property type="protein sequence ID" value="THD74862.1"/>
    <property type="molecule type" value="Genomic_DNA"/>
</dbReference>
<dbReference type="Gene3D" id="3.30.9.10">
    <property type="entry name" value="D-Amino Acid Oxidase, subunit A, domain 2"/>
    <property type="match status" value="1"/>
</dbReference>
<protein>
    <submittedName>
        <fullName evidence="3">FAD-binding oxidoreductase</fullName>
    </submittedName>
</protein>
<evidence type="ECO:0000259" key="2">
    <source>
        <dbReference type="Pfam" id="PF01266"/>
    </source>
</evidence>
<dbReference type="GO" id="GO:0005737">
    <property type="term" value="C:cytoplasm"/>
    <property type="evidence" value="ECO:0007669"/>
    <property type="project" value="TreeGrafter"/>
</dbReference>
<dbReference type="InterPro" id="IPR006076">
    <property type="entry name" value="FAD-dep_OxRdtase"/>
</dbReference>
<dbReference type="OrthoDB" id="9806601at2"/>